<evidence type="ECO:0000313" key="1">
    <source>
        <dbReference type="EMBL" id="KAI5672765.1"/>
    </source>
</evidence>
<dbReference type="EMBL" id="CM044703">
    <property type="protein sequence ID" value="KAI5672765.1"/>
    <property type="molecule type" value="Genomic_DNA"/>
</dbReference>
<dbReference type="Proteomes" id="UP001060085">
    <property type="component" value="Linkage Group LG03"/>
</dbReference>
<gene>
    <name evidence="1" type="ORF">M9H77_13129</name>
</gene>
<protein>
    <submittedName>
        <fullName evidence="1">Uncharacterized protein</fullName>
    </submittedName>
</protein>
<accession>A0ACC0BJF5</accession>
<proteinExistence type="predicted"/>
<reference evidence="2" key="1">
    <citation type="journal article" date="2023" name="Nat. Plants">
        <title>Single-cell RNA sequencing provides a high-resolution roadmap for understanding the multicellular compartmentation of specialized metabolism.</title>
        <authorList>
            <person name="Sun S."/>
            <person name="Shen X."/>
            <person name="Li Y."/>
            <person name="Li Y."/>
            <person name="Wang S."/>
            <person name="Li R."/>
            <person name="Zhang H."/>
            <person name="Shen G."/>
            <person name="Guo B."/>
            <person name="Wei J."/>
            <person name="Xu J."/>
            <person name="St-Pierre B."/>
            <person name="Chen S."/>
            <person name="Sun C."/>
        </authorList>
    </citation>
    <scope>NUCLEOTIDE SEQUENCE [LARGE SCALE GENOMIC DNA]</scope>
</reference>
<sequence>MMESTAFEPQSAILTRIFMQSKGKENKNKSETFQIPIFPFLFLLVYCVNNSFYMAQRVYNVWKGKNYFYKLLDHLLSGFYPRSQGSEDTGVAQGMEISQLMEQDWFIVLG</sequence>
<comment type="caution">
    <text evidence="1">The sequence shown here is derived from an EMBL/GenBank/DDBJ whole genome shotgun (WGS) entry which is preliminary data.</text>
</comment>
<organism evidence="1 2">
    <name type="scientific">Catharanthus roseus</name>
    <name type="common">Madagascar periwinkle</name>
    <name type="synonym">Vinca rosea</name>
    <dbReference type="NCBI Taxonomy" id="4058"/>
    <lineage>
        <taxon>Eukaryota</taxon>
        <taxon>Viridiplantae</taxon>
        <taxon>Streptophyta</taxon>
        <taxon>Embryophyta</taxon>
        <taxon>Tracheophyta</taxon>
        <taxon>Spermatophyta</taxon>
        <taxon>Magnoliopsida</taxon>
        <taxon>eudicotyledons</taxon>
        <taxon>Gunneridae</taxon>
        <taxon>Pentapetalae</taxon>
        <taxon>asterids</taxon>
        <taxon>lamiids</taxon>
        <taxon>Gentianales</taxon>
        <taxon>Apocynaceae</taxon>
        <taxon>Rauvolfioideae</taxon>
        <taxon>Vinceae</taxon>
        <taxon>Catharanthinae</taxon>
        <taxon>Catharanthus</taxon>
    </lineage>
</organism>
<name>A0ACC0BJF5_CATRO</name>
<keyword evidence="2" id="KW-1185">Reference proteome</keyword>
<evidence type="ECO:0000313" key="2">
    <source>
        <dbReference type="Proteomes" id="UP001060085"/>
    </source>
</evidence>